<dbReference type="Pfam" id="PF02045">
    <property type="entry name" value="CBFB_NFYA"/>
    <property type="match status" value="1"/>
</dbReference>
<keyword evidence="4" id="KW-0010">Activator</keyword>
<accession>A0A565B7A6</accession>
<comment type="subcellular location">
    <subcellularLocation>
        <location evidence="1 8">Nucleus</location>
    </subcellularLocation>
</comment>
<evidence type="ECO:0000256" key="8">
    <source>
        <dbReference type="RuleBase" id="RU367155"/>
    </source>
</evidence>
<evidence type="ECO:0000256" key="5">
    <source>
        <dbReference type="ARBA" id="ARBA00023163"/>
    </source>
</evidence>
<dbReference type="OrthoDB" id="1097733at2759"/>
<dbReference type="GO" id="GO:0003700">
    <property type="term" value="F:DNA-binding transcription factor activity"/>
    <property type="evidence" value="ECO:0007669"/>
    <property type="project" value="UniProtKB-UniRule"/>
</dbReference>
<reference evidence="10" key="1">
    <citation type="submission" date="2019-07" db="EMBL/GenBank/DDBJ databases">
        <authorList>
            <person name="Dittberner H."/>
        </authorList>
    </citation>
    <scope>NUCLEOTIDE SEQUENCE [LARGE SCALE GENOMIC DNA]</scope>
</reference>
<evidence type="ECO:0000313" key="11">
    <source>
        <dbReference type="Proteomes" id="UP000489600"/>
    </source>
</evidence>
<keyword evidence="6 8" id="KW-0539">Nucleus</keyword>
<dbReference type="InterPro" id="IPR001289">
    <property type="entry name" value="NFYA"/>
</dbReference>
<evidence type="ECO:0000256" key="6">
    <source>
        <dbReference type="ARBA" id="ARBA00023242"/>
    </source>
</evidence>
<evidence type="ECO:0000313" key="10">
    <source>
        <dbReference type="EMBL" id="VVA97566.1"/>
    </source>
</evidence>
<dbReference type="Gene3D" id="6.10.250.2430">
    <property type="match status" value="1"/>
</dbReference>
<sequence>MQEFHCKDSLSYPATSWENSVFTNSNVQGSSSSMTDNNTLSLTMETMSTHFPGMKQTGFQFQDQPDSSSTQSTGGESYAEVASLTEPNHRYGNNIVTHLSGYKEKAEEDPSGSYSKSILLKVSQDSVVPPIIEAASWPIETPYFNGFLPFPYASQRMAHHPQIGGLIPSRMLLPPNIPENKPIFVNAKQYQAILRRRQHRAKLEAQNKLIKVRKPYLHESRHLHALKRARGSGGRFLNTKKLQESKSPQSPFSDPQHFFKNTHGKFRQRDISSDGTGSSGSATSCSEITGNNNDMFQQNPQFRFAGYPSNHHVSVLM</sequence>
<proteinExistence type="inferred from homology"/>
<dbReference type="InterPro" id="IPR018362">
    <property type="entry name" value="CCAAT-binding_factor_CS"/>
</dbReference>
<feature type="region of interest" description="Disordered" evidence="9">
    <location>
        <begin position="53"/>
        <end position="80"/>
    </location>
</feature>
<evidence type="ECO:0000256" key="3">
    <source>
        <dbReference type="ARBA" id="ARBA00023125"/>
    </source>
</evidence>
<dbReference type="GO" id="GO:0003677">
    <property type="term" value="F:DNA binding"/>
    <property type="evidence" value="ECO:0007669"/>
    <property type="project" value="UniProtKB-KW"/>
</dbReference>
<dbReference type="SMART" id="SM00521">
    <property type="entry name" value="CBF"/>
    <property type="match status" value="1"/>
</dbReference>
<evidence type="ECO:0000256" key="4">
    <source>
        <dbReference type="ARBA" id="ARBA00023159"/>
    </source>
</evidence>
<dbReference type="PROSITE" id="PS00686">
    <property type="entry name" value="NFYA_HAP2_1"/>
    <property type="match status" value="1"/>
</dbReference>
<name>A0A565B7A6_9BRAS</name>
<feature type="compositionally biased region" description="Low complexity" evidence="9">
    <location>
        <begin position="273"/>
        <end position="289"/>
    </location>
</feature>
<feature type="compositionally biased region" description="Polar residues" evidence="9">
    <location>
        <begin position="290"/>
        <end position="301"/>
    </location>
</feature>
<dbReference type="PANTHER" id="PTHR12632">
    <property type="entry name" value="TRANSCRIPTION FACTOR NF-Y ALPHA-RELATED"/>
    <property type="match status" value="1"/>
</dbReference>
<dbReference type="PRINTS" id="PR00616">
    <property type="entry name" value="CCAATSUBUNTB"/>
</dbReference>
<dbReference type="PROSITE" id="PS51152">
    <property type="entry name" value="NFYA_HAP2_2"/>
    <property type="match status" value="1"/>
</dbReference>
<comment type="function">
    <text evidence="8">Component of the sequence-specific heterotrimeric transcription factor (NF-Y) which specifically recognizes a 5'-CCAAT-3' box motif found in the promoters of its target genes.</text>
</comment>
<comment type="similarity">
    <text evidence="8">Belongs to the NFYA/HAP2 subunit family.</text>
</comment>
<dbReference type="AlphaFoldDB" id="A0A565B7A6"/>
<evidence type="ECO:0000256" key="2">
    <source>
        <dbReference type="ARBA" id="ARBA00023015"/>
    </source>
</evidence>
<dbReference type="Proteomes" id="UP000489600">
    <property type="component" value="Unassembled WGS sequence"/>
</dbReference>
<evidence type="ECO:0000256" key="1">
    <source>
        <dbReference type="ARBA" id="ARBA00004123"/>
    </source>
</evidence>
<feature type="compositionally biased region" description="Low complexity" evidence="9">
    <location>
        <begin position="59"/>
        <end position="73"/>
    </location>
</feature>
<gene>
    <name evidence="10" type="ORF">ANE_LOCUS8011</name>
</gene>
<evidence type="ECO:0000256" key="7">
    <source>
        <dbReference type="ARBA" id="ARBA00025911"/>
    </source>
</evidence>
<dbReference type="EMBL" id="CABITT030000003">
    <property type="protein sequence ID" value="VVA97566.1"/>
    <property type="molecule type" value="Genomic_DNA"/>
</dbReference>
<evidence type="ECO:0000256" key="9">
    <source>
        <dbReference type="SAM" id="MobiDB-lite"/>
    </source>
</evidence>
<feature type="region of interest" description="Disordered" evidence="9">
    <location>
        <begin position="266"/>
        <end position="303"/>
    </location>
</feature>
<keyword evidence="3 8" id="KW-0238">DNA-binding</keyword>
<comment type="caution">
    <text evidence="10">The sequence shown here is derived from an EMBL/GenBank/DDBJ whole genome shotgun (WGS) entry which is preliminary data.</text>
</comment>
<protein>
    <recommendedName>
        <fullName evidence="8">Nuclear transcription factor Y subunit</fullName>
    </recommendedName>
</protein>
<organism evidence="10 11">
    <name type="scientific">Arabis nemorensis</name>
    <dbReference type="NCBI Taxonomy" id="586526"/>
    <lineage>
        <taxon>Eukaryota</taxon>
        <taxon>Viridiplantae</taxon>
        <taxon>Streptophyta</taxon>
        <taxon>Embryophyta</taxon>
        <taxon>Tracheophyta</taxon>
        <taxon>Spermatophyta</taxon>
        <taxon>Magnoliopsida</taxon>
        <taxon>eudicotyledons</taxon>
        <taxon>Gunneridae</taxon>
        <taxon>Pentapetalae</taxon>
        <taxon>rosids</taxon>
        <taxon>malvids</taxon>
        <taxon>Brassicales</taxon>
        <taxon>Brassicaceae</taxon>
        <taxon>Arabideae</taxon>
        <taxon>Arabis</taxon>
    </lineage>
</organism>
<keyword evidence="5 8" id="KW-0804">Transcription</keyword>
<keyword evidence="11" id="KW-1185">Reference proteome</keyword>
<keyword evidence="2 8" id="KW-0805">Transcription regulation</keyword>
<comment type="subunit">
    <text evidence="7">Heterotrimeric transcription factor composed of three components, NF-YA, NF-YB and NF-YC. NF-YB and NF-YC must interact and dimerize for NF-YA association and DNA binding.</text>
</comment>
<dbReference type="GO" id="GO:0016602">
    <property type="term" value="C:CCAAT-binding factor complex"/>
    <property type="evidence" value="ECO:0007669"/>
    <property type="project" value="InterPro"/>
</dbReference>